<accession>A0ABN8XWW7</accession>
<protein>
    <submittedName>
        <fullName evidence="1">Uncharacterized protein</fullName>
    </submittedName>
</protein>
<sequence length="108" mass="11808">MPVNPEYLEVLIKPRWLSSSLPELPVESLSTLLFAPHGTITSANPEVIPFYSASSQVSPFRHWQQALFPGSAVTLAELPPENVQDGAAQAVHRLTRSFLNWVPGVSTS</sequence>
<name>A0ABN8XWW7_RANTA</name>
<dbReference type="EMBL" id="OX459947">
    <property type="protein sequence ID" value="CAI9153877.1"/>
    <property type="molecule type" value="Genomic_DNA"/>
</dbReference>
<reference evidence="1" key="1">
    <citation type="submission" date="2023-04" db="EMBL/GenBank/DDBJ databases">
        <authorList>
            <consortium name="ELIXIR-Norway"/>
        </authorList>
    </citation>
    <scope>NUCLEOTIDE SEQUENCE [LARGE SCALE GENOMIC DNA]</scope>
</reference>
<evidence type="ECO:0000313" key="1">
    <source>
        <dbReference type="EMBL" id="CAI9153877.1"/>
    </source>
</evidence>
<organism evidence="1 2">
    <name type="scientific">Rangifer tarandus platyrhynchus</name>
    <name type="common">Svalbard reindeer</name>
    <dbReference type="NCBI Taxonomy" id="3082113"/>
    <lineage>
        <taxon>Eukaryota</taxon>
        <taxon>Metazoa</taxon>
        <taxon>Chordata</taxon>
        <taxon>Craniata</taxon>
        <taxon>Vertebrata</taxon>
        <taxon>Euteleostomi</taxon>
        <taxon>Mammalia</taxon>
        <taxon>Eutheria</taxon>
        <taxon>Laurasiatheria</taxon>
        <taxon>Artiodactyla</taxon>
        <taxon>Ruminantia</taxon>
        <taxon>Pecora</taxon>
        <taxon>Cervidae</taxon>
        <taxon>Odocoileinae</taxon>
        <taxon>Rangifer</taxon>
    </lineage>
</organism>
<dbReference type="Proteomes" id="UP001176941">
    <property type="component" value="Chromosome 11"/>
</dbReference>
<keyword evidence="2" id="KW-1185">Reference proteome</keyword>
<evidence type="ECO:0000313" key="2">
    <source>
        <dbReference type="Proteomes" id="UP001176941"/>
    </source>
</evidence>
<gene>
    <name evidence="1" type="ORF">MRATA1EN1_LOCUS2839</name>
</gene>
<proteinExistence type="predicted"/>